<dbReference type="InterPro" id="IPR015943">
    <property type="entry name" value="WD40/YVTN_repeat-like_dom_sf"/>
</dbReference>
<dbReference type="PANTHER" id="PTHR47197">
    <property type="entry name" value="PROTEIN NIRF"/>
    <property type="match status" value="1"/>
</dbReference>
<comment type="caution">
    <text evidence="2">The sequence shown here is derived from an EMBL/GenBank/DDBJ whole genome shotgun (WGS) entry which is preliminary data.</text>
</comment>
<feature type="signal peptide" evidence="1">
    <location>
        <begin position="1"/>
        <end position="21"/>
    </location>
</feature>
<sequence>MRAIAGLVLISLILMSAGAWAASARVAVFVNMQKLPGFEVGLKIKGVWLKGEGGEEEIPLMGDRIRSGVSFGQTLLAFGKVAPGRYRALRVRFGKVRARGRNLSPVQKERVFPLRLEVHKGETVSLFLIWDVADSLGEAGFVPRFSLKVQEPPLPGENLFVDTEDTDTLWVITTDLNRVVYSLGVCREPKGMVSEPGERKFYVVCEGDKTIVEVGTGSYRVEDVIPVPLLNSPRYIALGPEGKALLSSPDDRMVALLDLRQGNLVRYRRLSYEPGEVAYIENLSRFAVSSPHDGTVYFLDADLQTVGRISAGFTPRGLAVDDTFLYVADEEGGVQLYRLPGLEPAGRVSVCQRPVRVLGVDDRVFVSCEEGELAVLLSGHQTVSRRLHPGRGAFSMVYYSPRRWLYVALREAGGVAVVDFNREKIMGNIQVGGKPFEMVVSLP</sequence>
<dbReference type="Gene3D" id="2.130.10.10">
    <property type="entry name" value="YVTN repeat-like/Quinoprotein amine dehydrogenase"/>
    <property type="match status" value="1"/>
</dbReference>
<gene>
    <name evidence="2" type="ORF">ENJ40_08010</name>
</gene>
<keyword evidence="1" id="KW-0732">Signal</keyword>
<feature type="chain" id="PRO_5027564093" evidence="1">
    <location>
        <begin position="22"/>
        <end position="443"/>
    </location>
</feature>
<dbReference type="InterPro" id="IPR011048">
    <property type="entry name" value="Haem_d1_sf"/>
</dbReference>
<name>A0A7C3GLB0_9BACT</name>
<protein>
    <submittedName>
        <fullName evidence="2">YncE family protein</fullName>
    </submittedName>
</protein>
<dbReference type="EMBL" id="DRMH01000107">
    <property type="protein sequence ID" value="HFC98381.1"/>
    <property type="molecule type" value="Genomic_DNA"/>
</dbReference>
<evidence type="ECO:0000313" key="2">
    <source>
        <dbReference type="EMBL" id="HFC98381.1"/>
    </source>
</evidence>
<dbReference type="InterPro" id="IPR051200">
    <property type="entry name" value="Host-pathogen_enzymatic-act"/>
</dbReference>
<dbReference type="AlphaFoldDB" id="A0A7C3GLB0"/>
<dbReference type="Proteomes" id="UP000886043">
    <property type="component" value="Unassembled WGS sequence"/>
</dbReference>
<dbReference type="SUPFAM" id="SSF51004">
    <property type="entry name" value="C-terminal (heme d1) domain of cytochrome cd1-nitrite reductase"/>
    <property type="match status" value="1"/>
</dbReference>
<organism evidence="2">
    <name type="scientific">Thermosulfurimonas dismutans</name>
    <dbReference type="NCBI Taxonomy" id="999894"/>
    <lineage>
        <taxon>Bacteria</taxon>
        <taxon>Pseudomonadati</taxon>
        <taxon>Thermodesulfobacteriota</taxon>
        <taxon>Thermodesulfobacteria</taxon>
        <taxon>Thermodesulfobacteriales</taxon>
        <taxon>Thermodesulfobacteriaceae</taxon>
        <taxon>Thermosulfurimonas</taxon>
    </lineage>
</organism>
<accession>A0A7C3GLB0</accession>
<proteinExistence type="predicted"/>
<reference evidence="2" key="1">
    <citation type="journal article" date="2020" name="mSystems">
        <title>Genome- and Community-Level Interaction Insights into Carbon Utilization and Element Cycling Functions of Hydrothermarchaeota in Hydrothermal Sediment.</title>
        <authorList>
            <person name="Zhou Z."/>
            <person name="Liu Y."/>
            <person name="Xu W."/>
            <person name="Pan J."/>
            <person name="Luo Z.H."/>
            <person name="Li M."/>
        </authorList>
    </citation>
    <scope>NUCLEOTIDE SEQUENCE [LARGE SCALE GENOMIC DNA]</scope>
    <source>
        <strain evidence="2">HyVt-483</strain>
    </source>
</reference>
<evidence type="ECO:0000256" key="1">
    <source>
        <dbReference type="SAM" id="SignalP"/>
    </source>
</evidence>
<dbReference type="PANTHER" id="PTHR47197:SF3">
    <property type="entry name" value="DIHYDRO-HEME D1 DEHYDROGENASE"/>
    <property type="match status" value="1"/>
</dbReference>